<dbReference type="AlphaFoldDB" id="R0FPX4"/>
<dbReference type="Pfam" id="PF05055">
    <property type="entry name" value="DUF677"/>
    <property type="match status" value="1"/>
</dbReference>
<sequence>MQNYGINFYLFLNFVLSVISSMALSKETMSKCSGHMSAYKSACKEHSDLKSFDSSLQQRTIKVIDKLTAKAETGTGVLSQHEIHIEISKHQLEVSQDVANFILEREGDVWESNALKSLVLAYFDNTHETLKIFGDVMGCVEEAENGKDYIQIAVDNFDKESAKKDVGEKKKKYEETIKYLKKFEDLGDVFDSGKLTAQIDLLKKQQESLLEKLCEAKNKLDEELCEAKKKLDEVHETNKFWNVVFGAGIALAVVASIATMGIAAGVAAPLLAVGWIRVSHYLENKIEDLKRQQEDGNKQRGIIDMIEKGTVTNKESMMTVSALVNLLKTKISFILKVVNEATGDEEDEVTTELVLKMLKEKVDKLTEQIKEVVESVDKHSTLILEAKYHVLQKINGSGKYHRG</sequence>
<comment type="subcellular location">
    <subcellularLocation>
        <location evidence="1">Membrane</location>
        <topology evidence="1">Multi-pass membrane protein</topology>
    </subcellularLocation>
</comment>
<dbReference type="STRING" id="81985.R0FPX4"/>
<name>R0FPX4_9BRAS</name>
<organism evidence="7 8">
    <name type="scientific">Capsella rubella</name>
    <dbReference type="NCBI Taxonomy" id="81985"/>
    <lineage>
        <taxon>Eukaryota</taxon>
        <taxon>Viridiplantae</taxon>
        <taxon>Streptophyta</taxon>
        <taxon>Embryophyta</taxon>
        <taxon>Tracheophyta</taxon>
        <taxon>Spermatophyta</taxon>
        <taxon>Magnoliopsida</taxon>
        <taxon>eudicotyledons</taxon>
        <taxon>Gunneridae</taxon>
        <taxon>Pentapetalae</taxon>
        <taxon>rosids</taxon>
        <taxon>malvids</taxon>
        <taxon>Brassicales</taxon>
        <taxon>Brassicaceae</taxon>
        <taxon>Camelineae</taxon>
        <taxon>Capsella</taxon>
    </lineage>
</organism>
<dbReference type="InterPro" id="IPR007749">
    <property type="entry name" value="DUF677"/>
</dbReference>
<evidence type="ECO:0000256" key="4">
    <source>
        <dbReference type="ARBA" id="ARBA00022989"/>
    </source>
</evidence>
<dbReference type="PANTHER" id="PTHR31113:SF13">
    <property type="entry name" value="(RAPE) HYPOTHETICAL PROTEIN"/>
    <property type="match status" value="1"/>
</dbReference>
<protein>
    <submittedName>
        <fullName evidence="7">Uncharacterized protein</fullName>
    </submittedName>
</protein>
<evidence type="ECO:0000256" key="1">
    <source>
        <dbReference type="ARBA" id="ARBA00004141"/>
    </source>
</evidence>
<evidence type="ECO:0000313" key="8">
    <source>
        <dbReference type="Proteomes" id="UP000029121"/>
    </source>
</evidence>
<evidence type="ECO:0000256" key="2">
    <source>
        <dbReference type="ARBA" id="ARBA00009074"/>
    </source>
</evidence>
<accession>R0FPX4</accession>
<evidence type="ECO:0000256" key="3">
    <source>
        <dbReference type="ARBA" id="ARBA00022692"/>
    </source>
</evidence>
<evidence type="ECO:0000256" key="6">
    <source>
        <dbReference type="SAM" id="Phobius"/>
    </source>
</evidence>
<comment type="similarity">
    <text evidence="2">Belongs to the UPF0496 family.</text>
</comment>
<dbReference type="eggNOG" id="ENOG502QQBT">
    <property type="taxonomic scope" value="Eukaryota"/>
</dbReference>
<keyword evidence="5 6" id="KW-0472">Membrane</keyword>
<keyword evidence="4 6" id="KW-1133">Transmembrane helix</keyword>
<reference evidence="8" key="1">
    <citation type="journal article" date="2013" name="Nat. Genet.">
        <title>The Capsella rubella genome and the genomic consequences of rapid mating system evolution.</title>
        <authorList>
            <person name="Slotte T."/>
            <person name="Hazzouri K.M."/>
            <person name="Agren J.A."/>
            <person name="Koenig D."/>
            <person name="Maumus F."/>
            <person name="Guo Y.L."/>
            <person name="Steige K."/>
            <person name="Platts A.E."/>
            <person name="Escobar J.S."/>
            <person name="Newman L.K."/>
            <person name="Wang W."/>
            <person name="Mandakova T."/>
            <person name="Vello E."/>
            <person name="Smith L.M."/>
            <person name="Henz S.R."/>
            <person name="Steffen J."/>
            <person name="Takuno S."/>
            <person name="Brandvain Y."/>
            <person name="Coop G."/>
            <person name="Andolfatto P."/>
            <person name="Hu T.T."/>
            <person name="Blanchette M."/>
            <person name="Clark R.M."/>
            <person name="Quesneville H."/>
            <person name="Nordborg M."/>
            <person name="Gaut B.S."/>
            <person name="Lysak M.A."/>
            <person name="Jenkins J."/>
            <person name="Grimwood J."/>
            <person name="Chapman J."/>
            <person name="Prochnik S."/>
            <person name="Shu S."/>
            <person name="Rokhsar D."/>
            <person name="Schmutz J."/>
            <person name="Weigel D."/>
            <person name="Wright S.I."/>
        </authorList>
    </citation>
    <scope>NUCLEOTIDE SEQUENCE [LARGE SCALE GENOMIC DNA]</scope>
    <source>
        <strain evidence="8">cv. Monte Gargano</strain>
    </source>
</reference>
<gene>
    <name evidence="7" type="ORF">CARUB_v10017379mg</name>
</gene>
<keyword evidence="8" id="KW-1185">Reference proteome</keyword>
<evidence type="ECO:0000256" key="5">
    <source>
        <dbReference type="ARBA" id="ARBA00023136"/>
    </source>
</evidence>
<dbReference type="Proteomes" id="UP000029121">
    <property type="component" value="Unassembled WGS sequence"/>
</dbReference>
<proteinExistence type="inferred from homology"/>
<dbReference type="GO" id="GO:0016020">
    <property type="term" value="C:membrane"/>
    <property type="evidence" value="ECO:0007669"/>
    <property type="project" value="UniProtKB-SubCell"/>
</dbReference>
<evidence type="ECO:0000313" key="7">
    <source>
        <dbReference type="EMBL" id="EOA24146.1"/>
    </source>
</evidence>
<keyword evidence="3 6" id="KW-0812">Transmembrane</keyword>
<dbReference type="EMBL" id="KB870809">
    <property type="protein sequence ID" value="EOA24146.1"/>
    <property type="molecule type" value="Genomic_DNA"/>
</dbReference>
<dbReference type="PANTHER" id="PTHR31113">
    <property type="entry name" value="UPF0496 PROTEIN 3-RELATED"/>
    <property type="match status" value="1"/>
</dbReference>
<feature type="transmembrane region" description="Helical" evidence="6">
    <location>
        <begin position="6"/>
        <end position="24"/>
    </location>
</feature>
<feature type="transmembrane region" description="Helical" evidence="6">
    <location>
        <begin position="243"/>
        <end position="276"/>
    </location>
</feature>
<dbReference type="KEGG" id="crb:17885687"/>